<evidence type="ECO:0000256" key="3">
    <source>
        <dbReference type="ARBA" id="ARBA00022833"/>
    </source>
</evidence>
<dbReference type="SMART" id="SM00980">
    <property type="entry name" value="THAP"/>
    <property type="match status" value="1"/>
</dbReference>
<sequence length="184" mass="21407">MLPIMLPTPVVRRKNKYRCSVPRCSSIYYWPAQPNVKKKRFYRLPKDDNRRQQWIDILGIPNGPKSVHSMSVCGDHFGEEAFTNTLRDRLNKYAKPLVPAPLVSDNVEVDSYQQYVPNEFSENSEKIDYRIGVSGTAITFSELQKKTSEDKNKKLSCENKVYVYELPSGRKVMFYHLPILENLK</sequence>
<dbReference type="EMBL" id="OV651825">
    <property type="protein sequence ID" value="CAH1102728.1"/>
    <property type="molecule type" value="Genomic_DNA"/>
</dbReference>
<dbReference type="Gene3D" id="6.20.210.20">
    <property type="entry name" value="THAP domain"/>
    <property type="match status" value="1"/>
</dbReference>
<reference evidence="7" key="1">
    <citation type="submission" date="2022-01" db="EMBL/GenBank/DDBJ databases">
        <authorList>
            <person name="King R."/>
        </authorList>
    </citation>
    <scope>NUCLEOTIDE SEQUENCE</scope>
</reference>
<keyword evidence="3" id="KW-0862">Zinc</keyword>
<gene>
    <name evidence="7" type="ORF">PSYICH_LOCUS3600</name>
</gene>
<dbReference type="GO" id="GO:0003677">
    <property type="term" value="F:DNA binding"/>
    <property type="evidence" value="ECO:0007669"/>
    <property type="project" value="UniProtKB-UniRule"/>
</dbReference>
<dbReference type="Pfam" id="PF05485">
    <property type="entry name" value="THAP"/>
    <property type="match status" value="1"/>
</dbReference>
<organism evidence="7 8">
    <name type="scientific">Psylliodes chrysocephalus</name>
    <dbReference type="NCBI Taxonomy" id="3402493"/>
    <lineage>
        <taxon>Eukaryota</taxon>
        <taxon>Metazoa</taxon>
        <taxon>Ecdysozoa</taxon>
        <taxon>Arthropoda</taxon>
        <taxon>Hexapoda</taxon>
        <taxon>Insecta</taxon>
        <taxon>Pterygota</taxon>
        <taxon>Neoptera</taxon>
        <taxon>Endopterygota</taxon>
        <taxon>Coleoptera</taxon>
        <taxon>Polyphaga</taxon>
        <taxon>Cucujiformia</taxon>
        <taxon>Chrysomeloidea</taxon>
        <taxon>Chrysomelidae</taxon>
        <taxon>Galerucinae</taxon>
        <taxon>Alticini</taxon>
        <taxon>Psylliodes</taxon>
    </lineage>
</organism>
<keyword evidence="8" id="KW-1185">Reference proteome</keyword>
<dbReference type="InterPro" id="IPR038441">
    <property type="entry name" value="THAP_Znf_sf"/>
</dbReference>
<evidence type="ECO:0000256" key="5">
    <source>
        <dbReference type="PROSITE-ProRule" id="PRU00309"/>
    </source>
</evidence>
<proteinExistence type="predicted"/>
<evidence type="ECO:0000256" key="1">
    <source>
        <dbReference type="ARBA" id="ARBA00022723"/>
    </source>
</evidence>
<dbReference type="PROSITE" id="PS50950">
    <property type="entry name" value="ZF_THAP"/>
    <property type="match status" value="1"/>
</dbReference>
<dbReference type="OrthoDB" id="7331812at2759"/>
<feature type="domain" description="THAP-type" evidence="6">
    <location>
        <begin position="15"/>
        <end position="99"/>
    </location>
</feature>
<evidence type="ECO:0000256" key="2">
    <source>
        <dbReference type="ARBA" id="ARBA00022771"/>
    </source>
</evidence>
<keyword evidence="4 5" id="KW-0238">DNA-binding</keyword>
<dbReference type="InterPro" id="IPR006612">
    <property type="entry name" value="THAP_Znf"/>
</dbReference>
<protein>
    <recommendedName>
        <fullName evidence="6">THAP-type domain-containing protein</fullName>
    </recommendedName>
</protein>
<evidence type="ECO:0000313" key="7">
    <source>
        <dbReference type="EMBL" id="CAH1102728.1"/>
    </source>
</evidence>
<dbReference type="SUPFAM" id="SSF57716">
    <property type="entry name" value="Glucocorticoid receptor-like (DNA-binding domain)"/>
    <property type="match status" value="1"/>
</dbReference>
<dbReference type="SMART" id="SM00692">
    <property type="entry name" value="DM3"/>
    <property type="match status" value="1"/>
</dbReference>
<keyword evidence="2 5" id="KW-0863">Zinc-finger</keyword>
<dbReference type="GO" id="GO:0008270">
    <property type="term" value="F:zinc ion binding"/>
    <property type="evidence" value="ECO:0007669"/>
    <property type="project" value="UniProtKB-KW"/>
</dbReference>
<evidence type="ECO:0000313" key="8">
    <source>
        <dbReference type="Proteomes" id="UP001153636"/>
    </source>
</evidence>
<name>A0A9P0CLE8_9CUCU</name>
<evidence type="ECO:0000259" key="6">
    <source>
        <dbReference type="PROSITE" id="PS50950"/>
    </source>
</evidence>
<accession>A0A9P0CLE8</accession>
<evidence type="ECO:0000256" key="4">
    <source>
        <dbReference type="ARBA" id="ARBA00023125"/>
    </source>
</evidence>
<dbReference type="AlphaFoldDB" id="A0A9P0CLE8"/>
<dbReference type="Proteomes" id="UP001153636">
    <property type="component" value="Chromosome 13"/>
</dbReference>
<keyword evidence="1" id="KW-0479">Metal-binding</keyword>